<evidence type="ECO:0000313" key="2">
    <source>
        <dbReference type="Proteomes" id="UP000307087"/>
    </source>
</evidence>
<dbReference type="InterPro" id="IPR027417">
    <property type="entry name" value="P-loop_NTPase"/>
</dbReference>
<sequence>MASRSDHHALARRVLAATLARPATLGSGRLLCIDGLAGSDKTTLAAEVVALAPTSVVIATDEMLEGWGGLPGLPASIGRLLLPLADDRPGRWRRWDWYDDGWAETRTVAPGPLLVLEGVGSAASSYDDLITYRVWLEADRDVRLTRGLARDGDALREQWEDWLEAEQVHELRQHSRDRADLVVDTTRSTGPTNL</sequence>
<dbReference type="EMBL" id="STGW01000001">
    <property type="protein sequence ID" value="THV18704.1"/>
    <property type="molecule type" value="Genomic_DNA"/>
</dbReference>
<dbReference type="GO" id="GO:0016740">
    <property type="term" value="F:transferase activity"/>
    <property type="evidence" value="ECO:0007669"/>
    <property type="project" value="UniProtKB-KW"/>
</dbReference>
<keyword evidence="2" id="KW-1185">Reference proteome</keyword>
<comment type="caution">
    <text evidence="1">The sequence shown here is derived from an EMBL/GenBank/DDBJ whole genome shotgun (WGS) entry which is preliminary data.</text>
</comment>
<dbReference type="RefSeq" id="WP_136561417.1">
    <property type="nucleotide sequence ID" value="NZ_STGW01000001.1"/>
</dbReference>
<reference evidence="1 2" key="1">
    <citation type="journal article" date="2009" name="Int. J. Syst. Evol. Microbiol.">
        <title>Nocardioides caeni sp. nov., isolated from wastewater.</title>
        <authorList>
            <person name="Yoon J.H."/>
            <person name="Kang S.J."/>
            <person name="Park S."/>
            <person name="Kim W."/>
            <person name="Oh T.K."/>
        </authorList>
    </citation>
    <scope>NUCLEOTIDE SEQUENCE [LARGE SCALE GENOMIC DNA]</scope>
    <source>
        <strain evidence="1 2">DSM 23134</strain>
    </source>
</reference>
<accession>A0A4S8NUN1</accession>
<gene>
    <name evidence="1" type="ORF">E9934_03635</name>
</gene>
<name>A0A4S8NUN1_9ACTN</name>
<dbReference type="Gene3D" id="3.40.50.300">
    <property type="entry name" value="P-loop containing nucleotide triphosphate hydrolases"/>
    <property type="match status" value="1"/>
</dbReference>
<dbReference type="Proteomes" id="UP000307087">
    <property type="component" value="Unassembled WGS sequence"/>
</dbReference>
<organism evidence="1 2">
    <name type="scientific">Nocardioides caeni</name>
    <dbReference type="NCBI Taxonomy" id="574700"/>
    <lineage>
        <taxon>Bacteria</taxon>
        <taxon>Bacillati</taxon>
        <taxon>Actinomycetota</taxon>
        <taxon>Actinomycetes</taxon>
        <taxon>Propionibacteriales</taxon>
        <taxon>Nocardioidaceae</taxon>
        <taxon>Nocardioides</taxon>
    </lineage>
</organism>
<dbReference type="OrthoDB" id="3237545at2"/>
<keyword evidence="1" id="KW-0808">Transferase</keyword>
<proteinExistence type="predicted"/>
<evidence type="ECO:0000313" key="1">
    <source>
        <dbReference type="EMBL" id="THV18704.1"/>
    </source>
</evidence>
<dbReference type="AlphaFoldDB" id="A0A4S8NUN1"/>
<dbReference type="SUPFAM" id="SSF52540">
    <property type="entry name" value="P-loop containing nucleoside triphosphate hydrolases"/>
    <property type="match status" value="1"/>
</dbReference>
<protein>
    <submittedName>
        <fullName evidence="1">4-amino-4-deoxy-L-arabinose transferase</fullName>
    </submittedName>
</protein>